<dbReference type="AlphaFoldDB" id="A0A5C3Q587"/>
<evidence type="ECO:0008006" key="3">
    <source>
        <dbReference type="Google" id="ProtNLM"/>
    </source>
</evidence>
<proteinExistence type="predicted"/>
<organism evidence="1 2">
    <name type="scientific">Pterulicium gracile</name>
    <dbReference type="NCBI Taxonomy" id="1884261"/>
    <lineage>
        <taxon>Eukaryota</taxon>
        <taxon>Fungi</taxon>
        <taxon>Dikarya</taxon>
        <taxon>Basidiomycota</taxon>
        <taxon>Agaricomycotina</taxon>
        <taxon>Agaricomycetes</taxon>
        <taxon>Agaricomycetidae</taxon>
        <taxon>Agaricales</taxon>
        <taxon>Pleurotineae</taxon>
        <taxon>Pterulaceae</taxon>
        <taxon>Pterulicium</taxon>
    </lineage>
</organism>
<gene>
    <name evidence="1" type="ORF">BDV98DRAFT_658712</name>
</gene>
<sequence>MQVCKHWRSICLENGSLWSEIIIDTAIFYVHERPLLELQQQQLRYNRPDERLAASLTAHSARLLDAQLRRSKTADLKVTFRIEPVDHEYGQLYLRILFHISIESRRLSIPWQELPSAEEAARMKQLLARSNLQNFQITLHPPRRIRLALRTVPLALTFYQSMALTSLKLVGVPDCWDRLHPLLPQLRSRVQIHLVDGMDQDVEQAAPEHLPLNRIALPRLQELSVAEELASGRVYQLFDHILIQVANSLAISLVEGFLIASGSMLEFLEWQLADIHPITEFLKGGVSSLIHSVRWLHLGIILEHMFNGDPEASDLTKDSTKLHDEGIIPILKLLSETDGQGGMTLFPQLRSLQIEGAIVPVEKCIDMLQSRRSTELSARLASCTLTSALAPYCQLSRLDLEETAMQTARLNA</sequence>
<evidence type="ECO:0000313" key="2">
    <source>
        <dbReference type="Proteomes" id="UP000305067"/>
    </source>
</evidence>
<protein>
    <recommendedName>
        <fullName evidence="3">F-box domain-containing protein</fullName>
    </recommendedName>
</protein>
<evidence type="ECO:0000313" key="1">
    <source>
        <dbReference type="EMBL" id="TFK97274.1"/>
    </source>
</evidence>
<dbReference type="EMBL" id="ML178849">
    <property type="protein sequence ID" value="TFK97274.1"/>
    <property type="molecule type" value="Genomic_DNA"/>
</dbReference>
<keyword evidence="2" id="KW-1185">Reference proteome</keyword>
<name>A0A5C3Q587_9AGAR</name>
<dbReference type="Proteomes" id="UP000305067">
    <property type="component" value="Unassembled WGS sequence"/>
</dbReference>
<accession>A0A5C3Q587</accession>
<reference evidence="1 2" key="1">
    <citation type="journal article" date="2019" name="Nat. Ecol. Evol.">
        <title>Megaphylogeny resolves global patterns of mushroom evolution.</title>
        <authorList>
            <person name="Varga T."/>
            <person name="Krizsan K."/>
            <person name="Foldi C."/>
            <person name="Dima B."/>
            <person name="Sanchez-Garcia M."/>
            <person name="Sanchez-Ramirez S."/>
            <person name="Szollosi G.J."/>
            <person name="Szarkandi J.G."/>
            <person name="Papp V."/>
            <person name="Albert L."/>
            <person name="Andreopoulos W."/>
            <person name="Angelini C."/>
            <person name="Antonin V."/>
            <person name="Barry K.W."/>
            <person name="Bougher N.L."/>
            <person name="Buchanan P."/>
            <person name="Buyck B."/>
            <person name="Bense V."/>
            <person name="Catcheside P."/>
            <person name="Chovatia M."/>
            <person name="Cooper J."/>
            <person name="Damon W."/>
            <person name="Desjardin D."/>
            <person name="Finy P."/>
            <person name="Geml J."/>
            <person name="Haridas S."/>
            <person name="Hughes K."/>
            <person name="Justo A."/>
            <person name="Karasinski D."/>
            <person name="Kautmanova I."/>
            <person name="Kiss B."/>
            <person name="Kocsube S."/>
            <person name="Kotiranta H."/>
            <person name="LaButti K.M."/>
            <person name="Lechner B.E."/>
            <person name="Liimatainen K."/>
            <person name="Lipzen A."/>
            <person name="Lukacs Z."/>
            <person name="Mihaltcheva S."/>
            <person name="Morgado L.N."/>
            <person name="Niskanen T."/>
            <person name="Noordeloos M.E."/>
            <person name="Ohm R.A."/>
            <person name="Ortiz-Santana B."/>
            <person name="Ovrebo C."/>
            <person name="Racz N."/>
            <person name="Riley R."/>
            <person name="Savchenko A."/>
            <person name="Shiryaev A."/>
            <person name="Soop K."/>
            <person name="Spirin V."/>
            <person name="Szebenyi C."/>
            <person name="Tomsovsky M."/>
            <person name="Tulloss R.E."/>
            <person name="Uehling J."/>
            <person name="Grigoriev I.V."/>
            <person name="Vagvolgyi C."/>
            <person name="Papp T."/>
            <person name="Martin F.M."/>
            <person name="Miettinen O."/>
            <person name="Hibbett D.S."/>
            <person name="Nagy L.G."/>
        </authorList>
    </citation>
    <scope>NUCLEOTIDE SEQUENCE [LARGE SCALE GENOMIC DNA]</scope>
    <source>
        <strain evidence="1 2">CBS 309.79</strain>
    </source>
</reference>